<sequence>FHPHLFYKSSNPSTCTLTDPNNLLLPPPPLPKSQISTLISISFQQQTSETKITPEPVRTHIDRSPSIL</sequence>
<protein>
    <submittedName>
        <fullName evidence="1">Uncharacterized protein</fullName>
    </submittedName>
</protein>
<dbReference type="Proteomes" id="UP000593577">
    <property type="component" value="Unassembled WGS sequence"/>
</dbReference>
<keyword evidence="2" id="KW-1185">Reference proteome</keyword>
<evidence type="ECO:0000313" key="1">
    <source>
        <dbReference type="EMBL" id="MBA0684316.1"/>
    </source>
</evidence>
<dbReference type="AlphaFoldDB" id="A0A7J8XAJ9"/>
<feature type="non-terminal residue" evidence="1">
    <location>
        <position position="1"/>
    </location>
</feature>
<accession>A0A7J8XAJ9</accession>
<comment type="caution">
    <text evidence="1">The sequence shown here is derived from an EMBL/GenBank/DDBJ whole genome shotgun (WGS) entry which is preliminary data.</text>
</comment>
<organism evidence="1 2">
    <name type="scientific">Gossypium aridum</name>
    <name type="common">American cotton</name>
    <name type="synonym">Erioxylum aridum</name>
    <dbReference type="NCBI Taxonomy" id="34290"/>
    <lineage>
        <taxon>Eukaryota</taxon>
        <taxon>Viridiplantae</taxon>
        <taxon>Streptophyta</taxon>
        <taxon>Embryophyta</taxon>
        <taxon>Tracheophyta</taxon>
        <taxon>Spermatophyta</taxon>
        <taxon>Magnoliopsida</taxon>
        <taxon>eudicotyledons</taxon>
        <taxon>Gunneridae</taxon>
        <taxon>Pentapetalae</taxon>
        <taxon>rosids</taxon>
        <taxon>malvids</taxon>
        <taxon>Malvales</taxon>
        <taxon>Malvaceae</taxon>
        <taxon>Malvoideae</taxon>
        <taxon>Gossypium</taxon>
    </lineage>
</organism>
<proteinExistence type="predicted"/>
<evidence type="ECO:0000313" key="2">
    <source>
        <dbReference type="Proteomes" id="UP000593577"/>
    </source>
</evidence>
<name>A0A7J8XAJ9_GOSAI</name>
<reference evidence="1 2" key="1">
    <citation type="journal article" date="2019" name="Genome Biol. Evol.">
        <title>Insights into the evolution of the New World diploid cottons (Gossypium, subgenus Houzingenia) based on genome sequencing.</title>
        <authorList>
            <person name="Grover C.E."/>
            <person name="Arick M.A. 2nd"/>
            <person name="Thrash A."/>
            <person name="Conover J.L."/>
            <person name="Sanders W.S."/>
            <person name="Peterson D.G."/>
            <person name="Frelichowski J.E."/>
            <person name="Scheffler J.A."/>
            <person name="Scheffler B.E."/>
            <person name="Wendel J.F."/>
        </authorList>
    </citation>
    <scope>NUCLEOTIDE SEQUENCE [LARGE SCALE GENOMIC DNA]</scope>
    <source>
        <strain evidence="1">185</strain>
        <tissue evidence="1">Leaf</tissue>
    </source>
</reference>
<gene>
    <name evidence="1" type="ORF">Goari_025910</name>
</gene>
<dbReference type="EMBL" id="JABFAA010000006">
    <property type="protein sequence ID" value="MBA0684316.1"/>
    <property type="molecule type" value="Genomic_DNA"/>
</dbReference>